<evidence type="ECO:0000313" key="3">
    <source>
        <dbReference type="Proteomes" id="UP001176961"/>
    </source>
</evidence>
<reference evidence="2" key="1">
    <citation type="submission" date="2023-07" db="EMBL/GenBank/DDBJ databases">
        <authorList>
            <consortium name="CYATHOMIX"/>
        </authorList>
    </citation>
    <scope>NUCLEOTIDE SEQUENCE</scope>
    <source>
        <strain evidence="2">N/A</strain>
    </source>
</reference>
<name>A0AA36M3Y3_CYLNA</name>
<gene>
    <name evidence="2" type="ORF">CYNAS_LOCUS8225</name>
</gene>
<keyword evidence="3" id="KW-1185">Reference proteome</keyword>
<dbReference type="EMBL" id="CATQJL010000112">
    <property type="protein sequence ID" value="CAJ0596242.1"/>
    <property type="molecule type" value="Genomic_DNA"/>
</dbReference>
<dbReference type="Pfam" id="PF05057">
    <property type="entry name" value="DUF676"/>
    <property type="match status" value="1"/>
</dbReference>
<dbReference type="AlphaFoldDB" id="A0AA36M3Y3"/>
<organism evidence="2 3">
    <name type="scientific">Cylicocyclus nassatus</name>
    <name type="common">Nematode worm</name>
    <dbReference type="NCBI Taxonomy" id="53992"/>
    <lineage>
        <taxon>Eukaryota</taxon>
        <taxon>Metazoa</taxon>
        <taxon>Ecdysozoa</taxon>
        <taxon>Nematoda</taxon>
        <taxon>Chromadorea</taxon>
        <taxon>Rhabditida</taxon>
        <taxon>Rhabditina</taxon>
        <taxon>Rhabditomorpha</taxon>
        <taxon>Strongyloidea</taxon>
        <taxon>Strongylidae</taxon>
        <taxon>Cylicocyclus</taxon>
    </lineage>
</organism>
<dbReference type="PANTHER" id="PTHR12482">
    <property type="entry name" value="LIPASE ROG1-RELATED-RELATED"/>
    <property type="match status" value="1"/>
</dbReference>
<protein>
    <recommendedName>
        <fullName evidence="1">DUF676 domain-containing protein</fullName>
    </recommendedName>
</protein>
<sequence length="748" mass="84307">MRVELHPVFNVHINLENLLNVDLSTRGYYQIRLTPRPSSSFTSADIQCIDSQRPGEAFILPPCIVNGVGVSRSVELTYIDEELPLGDSFLVSLRLDAHADLELTYTLVLDVELWSMDRHRPPNFTFFEIDCKRTLEIVFQPSQLVAASRQLFFDQCAFAALKLTVFASLVSVLPRRKRQPPDPLVDPKSKHIHLTTGNVLLNAISSIERFVIENMNKLMSSIQIDPCDVEREMRSLRCRFEATTNPWVELEHMAVSLSSRLSLLFGQVVRLCTGSAAMSSMLLQNYLKFREKMLAEVFFFVENSSNDLSRYTSTDKIFLLIAKSAYLERLPRFPLFCPEADSSYTNWCLVVEERYAIDSNSAHVANLSSNGRKLVTPTVGAMGDGFRLDSRFSWLRRKNTKGSITPRNVCTSQLHPQEHPVASLTEEHLDSVVDFVIERERLKAALAELGLCDAYLYSEQARSRLSADFKSPVVTTTHLVVFVHGLEGTCEDLSSYRNIFRVIAGDIHGFHYLLSASNHSKTWSDIDDMAGNLLSEVQCYVSKYSELPSRISFVAHSLGGVIVRAAVCRDEADWLRPRLHCLLTINSPHLGLAYVGKGVNLGIQFMQWWKQSRSVEQLSLKDEVAFCDSFLFRLSQKKTFGLFRKILLIGTPADLFVPCHSALVAPCKSAMKDLSAMGSAYREMMSNVHDDIVTSDRTTVAIRYSTWHSISSPKASRFTGRAAHIAAVEDDIFIEKLFAISALKHFIE</sequence>
<dbReference type="InterPro" id="IPR007751">
    <property type="entry name" value="DUF676_lipase-like"/>
</dbReference>
<dbReference type="InterPro" id="IPR029058">
    <property type="entry name" value="AB_hydrolase_fold"/>
</dbReference>
<evidence type="ECO:0000259" key="1">
    <source>
        <dbReference type="Pfam" id="PF05057"/>
    </source>
</evidence>
<dbReference type="InterPro" id="IPR044294">
    <property type="entry name" value="Lipase-like"/>
</dbReference>
<dbReference type="Proteomes" id="UP001176961">
    <property type="component" value="Unassembled WGS sequence"/>
</dbReference>
<dbReference type="SUPFAM" id="SSF53474">
    <property type="entry name" value="alpha/beta-Hydrolases"/>
    <property type="match status" value="1"/>
</dbReference>
<evidence type="ECO:0000313" key="2">
    <source>
        <dbReference type="EMBL" id="CAJ0596242.1"/>
    </source>
</evidence>
<proteinExistence type="predicted"/>
<dbReference type="Gene3D" id="3.40.50.1820">
    <property type="entry name" value="alpha/beta hydrolase"/>
    <property type="match status" value="1"/>
</dbReference>
<feature type="domain" description="DUF676" evidence="1">
    <location>
        <begin position="476"/>
        <end position="661"/>
    </location>
</feature>
<comment type="caution">
    <text evidence="2">The sequence shown here is derived from an EMBL/GenBank/DDBJ whole genome shotgun (WGS) entry which is preliminary data.</text>
</comment>
<accession>A0AA36M3Y3</accession>
<dbReference type="PANTHER" id="PTHR12482:SF5">
    <property type="entry name" value="DUF676 DOMAIN-CONTAINING PROTEIN"/>
    <property type="match status" value="1"/>
</dbReference>